<evidence type="ECO:0000259" key="9">
    <source>
        <dbReference type="Pfam" id="PF12320"/>
    </source>
</evidence>
<dbReference type="InterPro" id="IPR029052">
    <property type="entry name" value="Metallo-depent_PP-like"/>
</dbReference>
<dbReference type="GO" id="GO:0006310">
    <property type="term" value="P:DNA recombination"/>
    <property type="evidence" value="ECO:0007669"/>
    <property type="project" value="UniProtKB-KW"/>
</dbReference>
<dbReference type="RefSeq" id="WP_015879137.1">
    <property type="nucleotide sequence ID" value="NC_012691.1"/>
</dbReference>
<dbReference type="PANTHER" id="PTHR30337:SF0">
    <property type="entry name" value="NUCLEASE SBCCD SUBUNIT D"/>
    <property type="match status" value="1"/>
</dbReference>
<evidence type="ECO:0000313" key="11">
    <source>
        <dbReference type="Proteomes" id="UP000009073"/>
    </source>
</evidence>
<evidence type="ECO:0000313" key="10">
    <source>
        <dbReference type="EMBL" id="ACQ93669.1"/>
    </source>
</evidence>
<dbReference type="InterPro" id="IPR026843">
    <property type="entry name" value="SbcD_C"/>
</dbReference>
<comment type="function">
    <text evidence="7">SbcCD cleaves DNA hairpin structures. These structures can inhibit DNA replication and are intermediates in certain DNA recombination reactions. The complex acts as a 3'-&gt;5' double strand exonuclease that can open hairpins. It also has a 5' single-strand endonuclease activity.</text>
</comment>
<keyword evidence="7" id="KW-0255">Endonuclease</keyword>
<dbReference type="Pfam" id="PF00149">
    <property type="entry name" value="Metallophos"/>
    <property type="match status" value="1"/>
</dbReference>
<evidence type="ECO:0000256" key="7">
    <source>
        <dbReference type="RuleBase" id="RU363069"/>
    </source>
</evidence>
<dbReference type="InterPro" id="IPR041796">
    <property type="entry name" value="Mre11_N"/>
</dbReference>
<dbReference type="InterPro" id="IPR050535">
    <property type="entry name" value="DNA_Repair-Maintenance_Comp"/>
</dbReference>
<comment type="similarity">
    <text evidence="1 7">Belongs to the SbcD family.</text>
</comment>
<dbReference type="Gene3D" id="3.60.21.10">
    <property type="match status" value="1"/>
</dbReference>
<evidence type="ECO:0000256" key="5">
    <source>
        <dbReference type="ARBA" id="ARBA00022801"/>
    </source>
</evidence>
<keyword evidence="6 7" id="KW-0269">Exonuclease</keyword>
<dbReference type="OrthoDB" id="9773856at2"/>
<dbReference type="eggNOG" id="COG0420">
    <property type="taxonomic scope" value="Bacteria"/>
</dbReference>
<feature type="domain" description="Nuclease SbcCD subunit D C-terminal" evidence="9">
    <location>
        <begin position="283"/>
        <end position="386"/>
    </location>
</feature>
<dbReference type="AlphaFoldDB" id="C4L7Q3"/>
<comment type="subunit">
    <text evidence="2 7">Heterodimer of SbcC and SbcD.</text>
</comment>
<keyword evidence="7" id="KW-0233">DNA recombination</keyword>
<dbReference type="GO" id="GO:0008408">
    <property type="term" value="F:3'-5' exonuclease activity"/>
    <property type="evidence" value="ECO:0007669"/>
    <property type="project" value="InterPro"/>
</dbReference>
<evidence type="ECO:0000256" key="3">
    <source>
        <dbReference type="ARBA" id="ARBA00013365"/>
    </source>
</evidence>
<dbReference type="PANTHER" id="PTHR30337">
    <property type="entry name" value="COMPONENT OF ATP-DEPENDENT DSDNA EXONUCLEASE"/>
    <property type="match status" value="1"/>
</dbReference>
<feature type="domain" description="Calcineurin-like phosphoesterase" evidence="8">
    <location>
        <begin position="1"/>
        <end position="233"/>
    </location>
</feature>
<evidence type="ECO:0000256" key="1">
    <source>
        <dbReference type="ARBA" id="ARBA00010555"/>
    </source>
</evidence>
<dbReference type="KEGG" id="tau:Tola_2070"/>
<evidence type="ECO:0000259" key="8">
    <source>
        <dbReference type="Pfam" id="PF00149"/>
    </source>
</evidence>
<reference evidence="11" key="1">
    <citation type="submission" date="2009-05" db="EMBL/GenBank/DDBJ databases">
        <title>Complete sequence of Tolumonas auensis DSM 9187.</title>
        <authorList>
            <consortium name="US DOE Joint Genome Institute"/>
            <person name="Lucas S."/>
            <person name="Copeland A."/>
            <person name="Lapidus A."/>
            <person name="Glavina del Rio T."/>
            <person name="Tice H."/>
            <person name="Bruce D."/>
            <person name="Goodwin L."/>
            <person name="Pitluck S."/>
            <person name="Chertkov O."/>
            <person name="Brettin T."/>
            <person name="Detter J.C."/>
            <person name="Han C."/>
            <person name="Larimer F."/>
            <person name="Land M."/>
            <person name="Hauser L."/>
            <person name="Kyrpides N."/>
            <person name="Mikhailova N."/>
            <person name="Spring S."/>
            <person name="Beller H."/>
        </authorList>
    </citation>
    <scope>NUCLEOTIDE SEQUENCE [LARGE SCALE GENOMIC DNA]</scope>
    <source>
        <strain evidence="11">DSM 9187 / TA4</strain>
    </source>
</reference>
<keyword evidence="7" id="KW-0235">DNA replication</keyword>
<dbReference type="Proteomes" id="UP000009073">
    <property type="component" value="Chromosome"/>
</dbReference>
<dbReference type="HOGENOM" id="CLU_038045_2_1_6"/>
<organism evidence="10 11">
    <name type="scientific">Tolumonas auensis (strain DSM 9187 / NBRC 110442 / TA 4)</name>
    <dbReference type="NCBI Taxonomy" id="595494"/>
    <lineage>
        <taxon>Bacteria</taxon>
        <taxon>Pseudomonadati</taxon>
        <taxon>Pseudomonadota</taxon>
        <taxon>Gammaproteobacteria</taxon>
        <taxon>Aeromonadales</taxon>
        <taxon>Aeromonadaceae</taxon>
        <taxon>Tolumonas</taxon>
    </lineage>
</organism>
<keyword evidence="11" id="KW-1185">Reference proteome</keyword>
<protein>
    <recommendedName>
        <fullName evidence="3 7">Nuclease SbcCD subunit D</fullName>
    </recommendedName>
</protein>
<dbReference type="EMBL" id="CP001616">
    <property type="protein sequence ID" value="ACQ93669.1"/>
    <property type="molecule type" value="Genomic_DNA"/>
</dbReference>
<dbReference type="Pfam" id="PF12320">
    <property type="entry name" value="SbcD_C"/>
    <property type="match status" value="1"/>
</dbReference>
<gene>
    <name evidence="7" type="primary">sbcD</name>
    <name evidence="10" type="ordered locus">Tola_2070</name>
</gene>
<dbReference type="InterPro" id="IPR004843">
    <property type="entry name" value="Calcineurin-like_PHP"/>
</dbReference>
<dbReference type="CDD" id="cd00840">
    <property type="entry name" value="MPP_Mre11_N"/>
    <property type="match status" value="1"/>
</dbReference>
<evidence type="ECO:0000256" key="2">
    <source>
        <dbReference type="ARBA" id="ARBA00011322"/>
    </source>
</evidence>
<dbReference type="GO" id="GO:0006260">
    <property type="term" value="P:DNA replication"/>
    <property type="evidence" value="ECO:0007669"/>
    <property type="project" value="UniProtKB-KW"/>
</dbReference>
<dbReference type="InterPro" id="IPR004593">
    <property type="entry name" value="SbcD"/>
</dbReference>
<sequence>MKLLHTADWHLGHRLHGHERYFEHRSFLDWLMNEISQRDIDGLLVAGDVFDTANPSATSWQLFYQFLATLRQQRPHLNVIIIAGNHDSPSKLDAPHELLKSFDLHLIGAVERDTDGRLNCDKLAIPLKDRTGCVQAWCAAVPFLRSADLRMDEEQNGEEDRLVAGVREVYQQVFAHIDSLRTAEQPLLAMGHAYLQSGELSELSERKVLGGNQHALPLSVFNGADYVALGHLHLAQSLSEQVHYAGSPLPLSLAEQNYPHQLIELTVAEHQITVTDKIRIPRTVDILRLPAQPAPLDAVLAELDNLSLTDLPQNQRPFLEVRVRLEKPEARLRERILAALVDKPVRLARIYTEYSGHGLGIADQMTSVPLDSLSPREVFELCYQRQYASSPDSVLLNCFEELETALENEAL</sequence>
<reference evidence="10 11" key="2">
    <citation type="journal article" date="2011" name="Stand. Genomic Sci.">
        <title>Complete genome sequence of Tolumonas auensis type strain (TA 4).</title>
        <authorList>
            <person name="Chertkov O."/>
            <person name="Copeland A."/>
            <person name="Lucas S."/>
            <person name="Lapidus A."/>
            <person name="Berry K.W."/>
            <person name="Detter J.C."/>
            <person name="Del Rio T.G."/>
            <person name="Hammon N."/>
            <person name="Dalin E."/>
            <person name="Tice H."/>
            <person name="Pitluck S."/>
            <person name="Richardson P."/>
            <person name="Bruce D."/>
            <person name="Goodwin L."/>
            <person name="Han C."/>
            <person name="Tapia R."/>
            <person name="Saunders E."/>
            <person name="Schmutz J."/>
            <person name="Brettin T."/>
            <person name="Larimer F."/>
            <person name="Land M."/>
            <person name="Hauser L."/>
            <person name="Spring S."/>
            <person name="Rohde M."/>
            <person name="Kyrpides N.C."/>
            <person name="Ivanova N."/>
            <person name="Goker M."/>
            <person name="Beller H.R."/>
            <person name="Klenk H.P."/>
            <person name="Woyke T."/>
        </authorList>
    </citation>
    <scope>NUCLEOTIDE SEQUENCE [LARGE SCALE GENOMIC DNA]</scope>
    <source>
        <strain evidence="11">DSM 9187 / TA4</strain>
    </source>
</reference>
<dbReference type="NCBIfam" id="TIGR00619">
    <property type="entry name" value="sbcd"/>
    <property type="match status" value="1"/>
</dbReference>
<accession>C4L7Q3</accession>
<name>C4L7Q3_TOLAT</name>
<proteinExistence type="inferred from homology"/>
<keyword evidence="4 7" id="KW-0540">Nuclease</keyword>
<keyword evidence="5 7" id="KW-0378">Hydrolase</keyword>
<dbReference type="STRING" id="595494.Tola_2070"/>
<dbReference type="SUPFAM" id="SSF56300">
    <property type="entry name" value="Metallo-dependent phosphatases"/>
    <property type="match status" value="1"/>
</dbReference>
<dbReference type="GO" id="GO:0004519">
    <property type="term" value="F:endonuclease activity"/>
    <property type="evidence" value="ECO:0007669"/>
    <property type="project" value="UniProtKB-KW"/>
</dbReference>
<evidence type="ECO:0000256" key="6">
    <source>
        <dbReference type="ARBA" id="ARBA00022839"/>
    </source>
</evidence>
<evidence type="ECO:0000256" key="4">
    <source>
        <dbReference type="ARBA" id="ARBA00022722"/>
    </source>
</evidence>